<sequence length="310" mass="33152">MSRVVEDIAGWAQQARQASPARPAYPRGAFLVSPDALRWCEDSASDNAYMGSATQIDAGRALAQHRALHRALSEELPVVTFPGLPGQPDGVFPNNVFATACDSRSARLLIGRMRHPARQAEAEREDIRAFFRDVLGYAELDLRHLPGLSELTGTLVIDRGRGIGIAGLSPRCDREGAEAMAEGFGLSACLATPVSDGEYHANVVLALLGSRAAVVAGQGWHHAADLAGALAKVYGSRAVVELDRREHQAFAGNCIALRDGRVWMSERAADSLSPRSRSRLQGLGFAVRGVALDEIEKAGGSLRCCVAEIF</sequence>
<accession>A0ABT0GIS5</accession>
<dbReference type="PANTHER" id="PTHR43224">
    <property type="entry name" value="AMIDINOTRANSFERASE"/>
    <property type="match status" value="1"/>
</dbReference>
<evidence type="ECO:0000313" key="2">
    <source>
        <dbReference type="Proteomes" id="UP001431449"/>
    </source>
</evidence>
<reference evidence="1" key="1">
    <citation type="submission" date="2022-04" db="EMBL/GenBank/DDBJ databases">
        <title>Lysobacter sp. CAU 1642 isolated from sea sand.</title>
        <authorList>
            <person name="Kim W."/>
        </authorList>
    </citation>
    <scope>NUCLEOTIDE SEQUENCE</scope>
    <source>
        <strain evidence="1">CAU 1642</strain>
    </source>
</reference>
<gene>
    <name evidence="1" type="ORF">M0G41_12245</name>
</gene>
<evidence type="ECO:0000313" key="1">
    <source>
        <dbReference type="EMBL" id="MCK7594438.1"/>
    </source>
</evidence>
<dbReference type="PANTHER" id="PTHR43224:SF1">
    <property type="entry name" value="AMIDINOTRANSFERASE"/>
    <property type="match status" value="1"/>
</dbReference>
<dbReference type="Proteomes" id="UP001431449">
    <property type="component" value="Unassembled WGS sequence"/>
</dbReference>
<organism evidence="1 2">
    <name type="scientific">Pseudomarimonas salicorniae</name>
    <dbReference type="NCBI Taxonomy" id="2933270"/>
    <lineage>
        <taxon>Bacteria</taxon>
        <taxon>Pseudomonadati</taxon>
        <taxon>Pseudomonadota</taxon>
        <taxon>Gammaproteobacteria</taxon>
        <taxon>Lysobacterales</taxon>
        <taxon>Lysobacteraceae</taxon>
        <taxon>Pseudomarimonas</taxon>
    </lineage>
</organism>
<dbReference type="Gene3D" id="3.75.10.10">
    <property type="entry name" value="L-arginine/glycine Amidinotransferase, Chain A"/>
    <property type="match status" value="1"/>
</dbReference>
<keyword evidence="2" id="KW-1185">Reference proteome</keyword>
<proteinExistence type="predicted"/>
<name>A0ABT0GIS5_9GAMM</name>
<dbReference type="Pfam" id="PF19420">
    <property type="entry name" value="DDAH_eukar"/>
    <property type="match status" value="1"/>
</dbReference>
<dbReference type="EMBL" id="JALNMH010000009">
    <property type="protein sequence ID" value="MCK7594438.1"/>
    <property type="molecule type" value="Genomic_DNA"/>
</dbReference>
<protein>
    <submittedName>
        <fullName evidence="1">Arginine deiminase-related protein</fullName>
    </submittedName>
</protein>
<dbReference type="InterPro" id="IPR014541">
    <property type="entry name" value="Amdntrnsf_FN0238"/>
</dbReference>
<dbReference type="RefSeq" id="WP_248209641.1">
    <property type="nucleotide sequence ID" value="NZ_JALNMH010000009.1"/>
</dbReference>
<comment type="caution">
    <text evidence="1">The sequence shown here is derived from an EMBL/GenBank/DDBJ whole genome shotgun (WGS) entry which is preliminary data.</text>
</comment>
<dbReference type="SUPFAM" id="SSF55909">
    <property type="entry name" value="Pentein"/>
    <property type="match status" value="1"/>
</dbReference>